<dbReference type="Pfam" id="PF00089">
    <property type="entry name" value="Trypsin"/>
    <property type="match status" value="2"/>
</dbReference>
<feature type="compositionally biased region" description="Acidic residues" evidence="2">
    <location>
        <begin position="260"/>
        <end position="271"/>
    </location>
</feature>
<evidence type="ECO:0000313" key="5">
    <source>
        <dbReference type="EMBL" id="KAJ8711029.1"/>
    </source>
</evidence>
<gene>
    <name evidence="5" type="ORF">PYW07_008271</name>
</gene>
<protein>
    <recommendedName>
        <fullName evidence="4">Peptidase S1 domain-containing protein</fullName>
    </recommendedName>
</protein>
<dbReference type="SUPFAM" id="SSF50494">
    <property type="entry name" value="Trypsin-like serine proteases"/>
    <property type="match status" value="1"/>
</dbReference>
<accession>A0AAD7YCD0</accession>
<dbReference type="SMART" id="SM00020">
    <property type="entry name" value="Tryp_SPc"/>
    <property type="match status" value="1"/>
</dbReference>
<feature type="domain" description="Peptidase S1" evidence="4">
    <location>
        <begin position="47"/>
        <end position="252"/>
    </location>
</feature>
<keyword evidence="3" id="KW-0732">Signal</keyword>
<evidence type="ECO:0000256" key="3">
    <source>
        <dbReference type="SAM" id="SignalP"/>
    </source>
</evidence>
<feature type="compositionally biased region" description="Acidic residues" evidence="2">
    <location>
        <begin position="345"/>
        <end position="354"/>
    </location>
</feature>
<feature type="chain" id="PRO_5041964121" description="Peptidase S1 domain-containing protein" evidence="3">
    <location>
        <begin position="20"/>
        <end position="398"/>
    </location>
</feature>
<feature type="compositionally biased region" description="Acidic residues" evidence="2">
    <location>
        <begin position="363"/>
        <end position="374"/>
    </location>
</feature>
<dbReference type="PANTHER" id="PTHR24250">
    <property type="entry name" value="CHYMOTRYPSIN-RELATED"/>
    <property type="match status" value="1"/>
</dbReference>
<dbReference type="GO" id="GO:0006508">
    <property type="term" value="P:proteolysis"/>
    <property type="evidence" value="ECO:0007669"/>
    <property type="project" value="InterPro"/>
</dbReference>
<feature type="signal peptide" evidence="3">
    <location>
        <begin position="1"/>
        <end position="19"/>
    </location>
</feature>
<feature type="compositionally biased region" description="Low complexity" evidence="2">
    <location>
        <begin position="272"/>
        <end position="292"/>
    </location>
</feature>
<dbReference type="Gene3D" id="2.40.10.10">
    <property type="entry name" value="Trypsin-like serine proteases"/>
    <property type="match status" value="2"/>
</dbReference>
<sequence>MFKKSGLFILVLTVFQVSARYQSVEQHLIDNEIHPEQAELSSSSSRIVSGWEALPGQHPHHAALELMHTFGWVLCGGSIISKEWIVTAAPCAFGRVLAIVRVGSVSLVDKNPENIFETTEWYTHPKYNGLSGVALQSHGVTLVKLQRPLVYSSDTTIELRWVYLRALSNTACRNAYTSGVFDTTICARYFNVTSQSTCNDDLGGPLVHVDSDGIPTLIGISYFFPGGTCESGQPSGFYRPGVFLPWFQEVTGIDFENLQEDDDNYSTEDDTTTANNPTTTTTTASTSTTISTTTTTLTTLTTMTTPGITTTSTTPITTTTPTASTSPSTITTPITTTIYTTTASEDQDLEELTTEDNTTLPPEDTEEKEEDEIPDSPQVLKYRKVNVNVKVQTNIKQM</sequence>
<dbReference type="InterPro" id="IPR009003">
    <property type="entry name" value="Peptidase_S1_PA"/>
</dbReference>
<dbReference type="AlphaFoldDB" id="A0AAD7YCD0"/>
<evidence type="ECO:0000313" key="6">
    <source>
        <dbReference type="Proteomes" id="UP001231518"/>
    </source>
</evidence>
<evidence type="ECO:0000259" key="4">
    <source>
        <dbReference type="PROSITE" id="PS50240"/>
    </source>
</evidence>
<proteinExistence type="predicted"/>
<feature type="region of interest" description="Disordered" evidence="2">
    <location>
        <begin position="304"/>
        <end position="331"/>
    </location>
</feature>
<reference evidence="5" key="1">
    <citation type="submission" date="2023-03" db="EMBL/GenBank/DDBJ databases">
        <title>Chromosome-level genomes of two armyworms, Mythimna separata and Mythimna loreyi, provide insights into the biosynthesis and reception of sex pheromones.</title>
        <authorList>
            <person name="Zhao H."/>
        </authorList>
    </citation>
    <scope>NUCLEOTIDE SEQUENCE</scope>
    <source>
        <strain evidence="5">BeijingLab</strain>
        <tissue evidence="5">Pupa</tissue>
    </source>
</reference>
<dbReference type="EMBL" id="JARGEI010000022">
    <property type="protein sequence ID" value="KAJ8711029.1"/>
    <property type="molecule type" value="Genomic_DNA"/>
</dbReference>
<keyword evidence="6" id="KW-1185">Reference proteome</keyword>
<dbReference type="InterPro" id="IPR043504">
    <property type="entry name" value="Peptidase_S1_PA_chymotrypsin"/>
</dbReference>
<evidence type="ECO:0000256" key="2">
    <source>
        <dbReference type="SAM" id="MobiDB-lite"/>
    </source>
</evidence>
<keyword evidence="1" id="KW-1015">Disulfide bond</keyword>
<feature type="region of interest" description="Disordered" evidence="2">
    <location>
        <begin position="260"/>
        <end position="292"/>
    </location>
</feature>
<feature type="region of interest" description="Disordered" evidence="2">
    <location>
        <begin position="343"/>
        <end position="376"/>
    </location>
</feature>
<comment type="caution">
    <text evidence="5">The sequence shown here is derived from an EMBL/GenBank/DDBJ whole genome shotgun (WGS) entry which is preliminary data.</text>
</comment>
<dbReference type="GO" id="GO:0004252">
    <property type="term" value="F:serine-type endopeptidase activity"/>
    <property type="evidence" value="ECO:0007669"/>
    <property type="project" value="InterPro"/>
</dbReference>
<dbReference type="InterPro" id="IPR001314">
    <property type="entry name" value="Peptidase_S1A"/>
</dbReference>
<dbReference type="InterPro" id="IPR001254">
    <property type="entry name" value="Trypsin_dom"/>
</dbReference>
<organism evidence="5 6">
    <name type="scientific">Mythimna separata</name>
    <name type="common">Oriental armyworm</name>
    <name type="synonym">Pseudaletia separata</name>
    <dbReference type="NCBI Taxonomy" id="271217"/>
    <lineage>
        <taxon>Eukaryota</taxon>
        <taxon>Metazoa</taxon>
        <taxon>Ecdysozoa</taxon>
        <taxon>Arthropoda</taxon>
        <taxon>Hexapoda</taxon>
        <taxon>Insecta</taxon>
        <taxon>Pterygota</taxon>
        <taxon>Neoptera</taxon>
        <taxon>Endopterygota</taxon>
        <taxon>Lepidoptera</taxon>
        <taxon>Glossata</taxon>
        <taxon>Ditrysia</taxon>
        <taxon>Noctuoidea</taxon>
        <taxon>Noctuidae</taxon>
        <taxon>Noctuinae</taxon>
        <taxon>Hadenini</taxon>
        <taxon>Mythimna</taxon>
    </lineage>
</organism>
<dbReference type="Proteomes" id="UP001231518">
    <property type="component" value="Chromosome 21"/>
</dbReference>
<name>A0AAD7YCD0_MYTSE</name>
<dbReference type="PROSITE" id="PS50240">
    <property type="entry name" value="TRYPSIN_DOM"/>
    <property type="match status" value="1"/>
</dbReference>
<evidence type="ECO:0000256" key="1">
    <source>
        <dbReference type="ARBA" id="ARBA00023157"/>
    </source>
</evidence>
<dbReference type="PRINTS" id="PR00722">
    <property type="entry name" value="CHYMOTRYPSIN"/>
</dbReference>